<reference evidence="3" key="1">
    <citation type="submission" date="2011-01" db="EMBL/GenBank/DDBJ databases">
        <title>Complete sequence of chromosome of Acidobacterium sp. MP5ACTX9.</title>
        <authorList>
            <consortium name="US DOE Joint Genome Institute"/>
            <person name="Lucas S."/>
            <person name="Copeland A."/>
            <person name="Lapidus A."/>
            <person name="Cheng J.-F."/>
            <person name="Goodwin L."/>
            <person name="Pitluck S."/>
            <person name="Teshima H."/>
            <person name="Detter J.C."/>
            <person name="Han C."/>
            <person name="Tapia R."/>
            <person name="Land M."/>
            <person name="Hauser L."/>
            <person name="Kyrpides N."/>
            <person name="Ivanova N."/>
            <person name="Ovchinnikova G."/>
            <person name="Pagani I."/>
            <person name="Rawat S.R."/>
            <person name="Mannisto M."/>
            <person name="Haggblom M.M."/>
            <person name="Woyke T."/>
        </authorList>
    </citation>
    <scope>NUCLEOTIDE SEQUENCE [LARGE SCALE GENOMIC DNA]</scope>
    <source>
        <strain evidence="3">MP5ACTX9</strain>
    </source>
</reference>
<dbReference type="OrthoDB" id="9807561at2"/>
<dbReference type="Gene3D" id="3.30.2020.40">
    <property type="entry name" value="Uncharacterised protein PF10387, DUF2442"/>
    <property type="match status" value="1"/>
</dbReference>
<evidence type="ECO:0000313" key="2">
    <source>
        <dbReference type="EMBL" id="ADW67751.1"/>
    </source>
</evidence>
<dbReference type="Proteomes" id="UP000000343">
    <property type="component" value="Chromosome"/>
</dbReference>
<dbReference type="EMBL" id="CP002480">
    <property type="protein sequence ID" value="ADW67751.1"/>
    <property type="molecule type" value="Genomic_DNA"/>
</dbReference>
<dbReference type="KEGG" id="acm:AciX9_0681"/>
<dbReference type="Pfam" id="PF22522">
    <property type="entry name" value="DUF6998"/>
    <property type="match status" value="1"/>
</dbReference>
<sequence>MVDDSVLRVRFEDGTEATSPVQRFPRLLHATPKERSVWRIIGKGDGIHWPEIDEDISIRSLRGEMPLATASSEKIEEVLKLTGEIYKASHRLREISGGRSFTPDGHFVAAVGKVVAEYIYDLRPVSDDVRFVDAVSSSGASVQIMLAGPTGTKFGIRWSKGSSSSHADILLCLKLTAEGFQEIYNGSFPVELVEGKPAGQVQISVKRLIEHNPALLEKAHSFASINGFLPAQLANVA</sequence>
<feature type="domain" description="DUF6998" evidence="1">
    <location>
        <begin position="84"/>
        <end position="214"/>
    </location>
</feature>
<dbReference type="InterPro" id="IPR054267">
    <property type="entry name" value="DUF6998"/>
</dbReference>
<protein>
    <recommendedName>
        <fullName evidence="1">DUF6998 domain-containing protein</fullName>
    </recommendedName>
</protein>
<accession>E8WZU0</accession>
<gene>
    <name evidence="2" type="ordered locus">AciX9_0681</name>
</gene>
<proteinExistence type="predicted"/>
<evidence type="ECO:0000259" key="1">
    <source>
        <dbReference type="Pfam" id="PF22522"/>
    </source>
</evidence>
<dbReference type="HOGENOM" id="CLU_1169354_0_0_0"/>
<dbReference type="STRING" id="1198114.AciX9_0681"/>
<dbReference type="Pfam" id="PF10387">
    <property type="entry name" value="DUF2442"/>
    <property type="match status" value="1"/>
</dbReference>
<dbReference type="RefSeq" id="WP_013579079.1">
    <property type="nucleotide sequence ID" value="NC_015064.1"/>
</dbReference>
<name>E8WZU0_GRATM</name>
<keyword evidence="3" id="KW-1185">Reference proteome</keyword>
<organism evidence="3">
    <name type="scientific">Granulicella tundricola (strain ATCC BAA-1859 / DSM 23138 / MP5ACTX9)</name>
    <dbReference type="NCBI Taxonomy" id="1198114"/>
    <lineage>
        <taxon>Bacteria</taxon>
        <taxon>Pseudomonadati</taxon>
        <taxon>Acidobacteriota</taxon>
        <taxon>Terriglobia</taxon>
        <taxon>Terriglobales</taxon>
        <taxon>Acidobacteriaceae</taxon>
        <taxon>Granulicella</taxon>
    </lineage>
</organism>
<dbReference type="AlphaFoldDB" id="E8WZU0"/>
<evidence type="ECO:0000313" key="3">
    <source>
        <dbReference type="Proteomes" id="UP000000343"/>
    </source>
</evidence>
<dbReference type="InterPro" id="IPR018841">
    <property type="entry name" value="DUF2442"/>
</dbReference>
<dbReference type="PaxDb" id="1198114-AciX9_0681"/>